<evidence type="ECO:0000256" key="1">
    <source>
        <dbReference type="SAM" id="MobiDB-lite"/>
    </source>
</evidence>
<name>A0AAE0HGP7_9PEZI</name>
<evidence type="ECO:0000313" key="2">
    <source>
        <dbReference type="EMBL" id="KAK3295326.1"/>
    </source>
</evidence>
<feature type="region of interest" description="Disordered" evidence="1">
    <location>
        <begin position="58"/>
        <end position="90"/>
    </location>
</feature>
<dbReference type="GeneID" id="87843540"/>
<reference evidence="2" key="2">
    <citation type="submission" date="2023-06" db="EMBL/GenBank/DDBJ databases">
        <authorList>
            <consortium name="Lawrence Berkeley National Laboratory"/>
            <person name="Haridas S."/>
            <person name="Hensen N."/>
            <person name="Bonometti L."/>
            <person name="Westerberg I."/>
            <person name="Brannstrom I.O."/>
            <person name="Guillou S."/>
            <person name="Cros-Aarteil S."/>
            <person name="Calhoun S."/>
            <person name="Kuo A."/>
            <person name="Mondo S."/>
            <person name="Pangilinan J."/>
            <person name="Riley R."/>
            <person name="Labutti K."/>
            <person name="Andreopoulos B."/>
            <person name="Lipzen A."/>
            <person name="Chen C."/>
            <person name="Yanf M."/>
            <person name="Daum C."/>
            <person name="Ng V."/>
            <person name="Clum A."/>
            <person name="Steindorff A."/>
            <person name="Ohm R."/>
            <person name="Martin F."/>
            <person name="Silar P."/>
            <person name="Natvig D."/>
            <person name="Lalanne C."/>
            <person name="Gautier V."/>
            <person name="Ament-Velasquez S.L."/>
            <person name="Kruys A."/>
            <person name="Hutchinson M.I."/>
            <person name="Powell A.J."/>
            <person name="Barry K."/>
            <person name="Miller A.N."/>
            <person name="Grigoriev I.V."/>
            <person name="Debuchy R."/>
            <person name="Gladieux P."/>
            <person name="Thoren M.H."/>
            <person name="Johannesson H."/>
        </authorList>
    </citation>
    <scope>NUCLEOTIDE SEQUENCE</scope>
    <source>
        <strain evidence="2">CBS 168.71</strain>
    </source>
</reference>
<keyword evidence="3" id="KW-1185">Reference proteome</keyword>
<proteinExistence type="predicted"/>
<dbReference type="SUPFAM" id="SSF49373">
    <property type="entry name" value="Invasin/intimin cell-adhesion fragments"/>
    <property type="match status" value="1"/>
</dbReference>
<reference evidence="2" key="1">
    <citation type="journal article" date="2023" name="Mol. Phylogenet. Evol.">
        <title>Genome-scale phylogeny and comparative genomics of the fungal order Sordariales.</title>
        <authorList>
            <person name="Hensen N."/>
            <person name="Bonometti L."/>
            <person name="Westerberg I."/>
            <person name="Brannstrom I.O."/>
            <person name="Guillou S."/>
            <person name="Cros-Aarteil S."/>
            <person name="Calhoun S."/>
            <person name="Haridas S."/>
            <person name="Kuo A."/>
            <person name="Mondo S."/>
            <person name="Pangilinan J."/>
            <person name="Riley R."/>
            <person name="LaButti K."/>
            <person name="Andreopoulos B."/>
            <person name="Lipzen A."/>
            <person name="Chen C."/>
            <person name="Yan M."/>
            <person name="Daum C."/>
            <person name="Ng V."/>
            <person name="Clum A."/>
            <person name="Steindorff A."/>
            <person name="Ohm R.A."/>
            <person name="Martin F."/>
            <person name="Silar P."/>
            <person name="Natvig D.O."/>
            <person name="Lalanne C."/>
            <person name="Gautier V."/>
            <person name="Ament-Velasquez S.L."/>
            <person name="Kruys A."/>
            <person name="Hutchinson M.I."/>
            <person name="Powell A.J."/>
            <person name="Barry K."/>
            <person name="Miller A.N."/>
            <person name="Grigoriev I.V."/>
            <person name="Debuchy R."/>
            <person name="Gladieux P."/>
            <person name="Hiltunen Thoren M."/>
            <person name="Johannesson H."/>
        </authorList>
    </citation>
    <scope>NUCLEOTIDE SEQUENCE</scope>
    <source>
        <strain evidence="2">CBS 168.71</strain>
    </source>
</reference>
<dbReference type="EMBL" id="JAUEPN010000004">
    <property type="protein sequence ID" value="KAK3295326.1"/>
    <property type="molecule type" value="Genomic_DNA"/>
</dbReference>
<dbReference type="Proteomes" id="UP001278766">
    <property type="component" value="Unassembled WGS sequence"/>
</dbReference>
<protein>
    <submittedName>
        <fullName evidence="2">Uncharacterized protein</fullName>
    </submittedName>
</protein>
<comment type="caution">
    <text evidence="2">The sequence shown here is derived from an EMBL/GenBank/DDBJ whole genome shotgun (WGS) entry which is preliminary data.</text>
</comment>
<feature type="compositionally biased region" description="Polar residues" evidence="1">
    <location>
        <begin position="58"/>
        <end position="73"/>
    </location>
</feature>
<dbReference type="InterPro" id="IPR008964">
    <property type="entry name" value="Invasin/intimin_cell_adhesion"/>
</dbReference>
<sequence length="90" mass="9427">MTTPSSPTVTIEVQPPPIVQQGSAISPKVKAKLQLSSDSYPGYGVDNIFATAVVRDTNGNPIDSSDYQGGTDVQQERAKTAGEAEDSMGK</sequence>
<dbReference type="AlphaFoldDB" id="A0AAE0HGP7"/>
<dbReference type="RefSeq" id="XP_062658840.1">
    <property type="nucleotide sequence ID" value="XM_062806592.1"/>
</dbReference>
<feature type="compositionally biased region" description="Basic and acidic residues" evidence="1">
    <location>
        <begin position="74"/>
        <end position="90"/>
    </location>
</feature>
<gene>
    <name evidence="2" type="ORF">B0H64DRAFT_441749</name>
</gene>
<evidence type="ECO:0000313" key="3">
    <source>
        <dbReference type="Proteomes" id="UP001278766"/>
    </source>
</evidence>
<organism evidence="2 3">
    <name type="scientific">Chaetomium fimeti</name>
    <dbReference type="NCBI Taxonomy" id="1854472"/>
    <lineage>
        <taxon>Eukaryota</taxon>
        <taxon>Fungi</taxon>
        <taxon>Dikarya</taxon>
        <taxon>Ascomycota</taxon>
        <taxon>Pezizomycotina</taxon>
        <taxon>Sordariomycetes</taxon>
        <taxon>Sordariomycetidae</taxon>
        <taxon>Sordariales</taxon>
        <taxon>Chaetomiaceae</taxon>
        <taxon>Chaetomium</taxon>
    </lineage>
</organism>
<accession>A0AAE0HGP7</accession>